<dbReference type="Proteomes" id="UP000197007">
    <property type="component" value="Chromosome"/>
</dbReference>
<dbReference type="KEGG" id="capn:CBG49_00505"/>
<organism evidence="1 2">
    <name type="scientific">Capnocytophaga endodontalis</name>
    <dbReference type="NCBI Taxonomy" id="2708117"/>
    <lineage>
        <taxon>Bacteria</taxon>
        <taxon>Pseudomonadati</taxon>
        <taxon>Bacteroidota</taxon>
        <taxon>Flavobacteriia</taxon>
        <taxon>Flavobacteriales</taxon>
        <taxon>Flavobacteriaceae</taxon>
        <taxon>Capnocytophaga</taxon>
    </lineage>
</organism>
<keyword evidence="2" id="KW-1185">Reference proteome</keyword>
<proteinExistence type="predicted"/>
<sequence length="156" mass="18240">MATVLKLIDILPCDYKLFAVHSALDDYRLAYFLNKTLQLQLTKENKKASLLDTFSGKYFSYYYWENPLLGTAWHCIGNKLLIEKEMHTLSLFESTTSLTYLIDKFKKVDYFLKIDTERRIDTTSLLSKISEIPATTAYTIDTDTLNNKYKQIFQEC</sequence>
<dbReference type="InterPro" id="IPR047690">
    <property type="entry name" value="IPExxxVDY_fam"/>
</dbReference>
<dbReference type="EMBL" id="CP022022">
    <property type="protein sequence ID" value="ASF41682.1"/>
    <property type="molecule type" value="Genomic_DNA"/>
</dbReference>
<dbReference type="AlphaFoldDB" id="A0A1Z4BKA4"/>
<evidence type="ECO:0008006" key="3">
    <source>
        <dbReference type="Google" id="ProtNLM"/>
    </source>
</evidence>
<evidence type="ECO:0000313" key="2">
    <source>
        <dbReference type="Proteomes" id="UP000197007"/>
    </source>
</evidence>
<name>A0A1Z4BKA4_9FLAO</name>
<reference evidence="2" key="1">
    <citation type="submission" date="2017-06" db="EMBL/GenBank/DDBJ databases">
        <title>Complete genome sequence of Capnocytophaga sp. KCOM 1579 (=ChDC OS43) isolated from a human refractory periapical abscess lesion.</title>
        <authorList>
            <person name="Kook J.-K."/>
            <person name="Park S.-N."/>
            <person name="Lim Y.K."/>
            <person name="Roh H."/>
        </authorList>
    </citation>
    <scope>NUCLEOTIDE SEQUENCE [LARGE SCALE GENOMIC DNA]</scope>
    <source>
        <strain evidence="2">ChDC OS43</strain>
    </source>
</reference>
<dbReference type="NCBIfam" id="NF033205">
    <property type="entry name" value="IPExxxVDY"/>
    <property type="match status" value="1"/>
</dbReference>
<dbReference type="RefSeq" id="WP_088592909.1">
    <property type="nucleotide sequence ID" value="NZ_CP022022.1"/>
</dbReference>
<evidence type="ECO:0000313" key="1">
    <source>
        <dbReference type="EMBL" id="ASF41682.1"/>
    </source>
</evidence>
<protein>
    <recommendedName>
        <fullName evidence="3">IPExxxVDY family protein</fullName>
    </recommendedName>
</protein>
<gene>
    <name evidence="1" type="ORF">CBG49_00505</name>
</gene>
<accession>A0A1Z4BKA4</accession>